<evidence type="ECO:0000256" key="1">
    <source>
        <dbReference type="ARBA" id="ARBA00022722"/>
    </source>
</evidence>
<evidence type="ECO:0000256" key="4">
    <source>
        <dbReference type="ARBA" id="ARBA00022801"/>
    </source>
</evidence>
<evidence type="ECO:0000256" key="6">
    <source>
        <dbReference type="ARBA" id="ARBA00023118"/>
    </source>
</evidence>
<evidence type="ECO:0000259" key="8">
    <source>
        <dbReference type="Pfam" id="PF20803"/>
    </source>
</evidence>
<dbReference type="PANTHER" id="PTHR30319">
    <property type="entry name" value="PHENYLACETIC ACID REGULATOR-RELATED TRANSCRIPTIONAL REPRESSOR"/>
    <property type="match status" value="1"/>
</dbReference>
<dbReference type="GO" id="GO:0043571">
    <property type="term" value="P:maintenance of CRISPR repeat elements"/>
    <property type="evidence" value="ECO:0007669"/>
    <property type="project" value="UniProtKB-UniRule"/>
</dbReference>
<comment type="subunit">
    <text evidence="7">Homodimer, forms a heterotetramer with a Cas1 homodimer.</text>
</comment>
<dbReference type="PANTHER" id="PTHR30319:SF1">
    <property type="entry name" value="TRANSCRIPTIONAL REPRESSOR PAAX"/>
    <property type="match status" value="1"/>
</dbReference>
<dbReference type="Pfam" id="PF20803">
    <property type="entry name" value="PaaX_M"/>
    <property type="match status" value="1"/>
</dbReference>
<comment type="similarity">
    <text evidence="7">Belongs to the CRISPR-associated endoribonuclease Cas2 protein family.</text>
</comment>
<keyword evidence="5 7" id="KW-0460">Magnesium</keyword>
<dbReference type="Gene3D" id="3.30.70.2650">
    <property type="match status" value="1"/>
</dbReference>
<sequence length="190" mass="22360">MARKFSQISVEIIETLALVGIFAIAAQSPNFWIQLSRNLQRKNKYLRDNCSQADLGRMLSYLKRTQMVVLKEKDGKFTVELSEKGKKKIQQITIDDLKSKKPKDWDGLWRVVIFDIPERQKYGRAALRGKIKDLGFYQLQKSVWVFPYDCEKEIELLANFFEIYNFVNFIEAKRINDDEKLKKYFGVGVF</sequence>
<comment type="caution">
    <text evidence="9">The sequence shown here is derived from an EMBL/GenBank/DDBJ whole genome shotgun (WGS) entry which is preliminary data.</text>
</comment>
<comment type="function">
    <text evidence="7">CRISPR (clustered regularly interspaced short palindromic repeat), is an adaptive immune system that provides protection against mobile genetic elements (viruses, transposable elements and conjugative plasmids). CRISPR clusters contain sequences complementary to antecedent mobile elements and target invading nucleic acids. CRISPR clusters are transcribed and processed into CRISPR RNA (crRNA). Functions as a ssRNA-specific endoribonuclease. Involved in the integration of spacer DNA into the CRISPR cassette.</text>
</comment>
<keyword evidence="1 7" id="KW-0540">Nuclease</keyword>
<dbReference type="InterPro" id="IPR048846">
    <property type="entry name" value="PaaX-like_central"/>
</dbReference>
<proteinExistence type="inferred from homology"/>
<evidence type="ECO:0000256" key="5">
    <source>
        <dbReference type="ARBA" id="ARBA00022842"/>
    </source>
</evidence>
<name>A0A2H0UY46_9BACT</name>
<dbReference type="SUPFAM" id="SSF143430">
    <property type="entry name" value="TTP0101/SSO1404-like"/>
    <property type="match status" value="1"/>
</dbReference>
<dbReference type="EMBL" id="PFAV01000014">
    <property type="protein sequence ID" value="PIR91727.1"/>
    <property type="molecule type" value="Genomic_DNA"/>
</dbReference>
<keyword evidence="2 7" id="KW-0479">Metal-binding</keyword>
<dbReference type="GO" id="GO:0004521">
    <property type="term" value="F:RNA endonuclease activity"/>
    <property type="evidence" value="ECO:0007669"/>
    <property type="project" value="InterPro"/>
</dbReference>
<evidence type="ECO:0000313" key="9">
    <source>
        <dbReference type="EMBL" id="PIR91727.1"/>
    </source>
</evidence>
<keyword evidence="6 7" id="KW-0051">Antiviral defense</keyword>
<dbReference type="AlphaFoldDB" id="A0A2H0UY46"/>
<accession>A0A2H0UY46</accession>
<dbReference type="GO" id="GO:0046872">
    <property type="term" value="F:metal ion binding"/>
    <property type="evidence" value="ECO:0007669"/>
    <property type="project" value="UniProtKB-UniRule"/>
</dbReference>
<dbReference type="EC" id="3.1.-.-" evidence="7"/>
<evidence type="ECO:0000313" key="10">
    <source>
        <dbReference type="Proteomes" id="UP000228906"/>
    </source>
</evidence>
<keyword evidence="4 7" id="KW-0378">Hydrolase</keyword>
<dbReference type="GO" id="GO:0006351">
    <property type="term" value="P:DNA-templated transcription"/>
    <property type="evidence" value="ECO:0007669"/>
    <property type="project" value="TreeGrafter"/>
</dbReference>
<feature type="binding site" evidence="7">
    <location>
        <position position="115"/>
    </location>
    <ligand>
        <name>Mg(2+)</name>
        <dbReference type="ChEBI" id="CHEBI:18420"/>
        <note>catalytic</note>
    </ligand>
</feature>
<protein>
    <recommendedName>
        <fullName evidence="7">CRISPR-associated endoribonuclease Cas2</fullName>
        <ecNumber evidence="7">3.1.-.-</ecNumber>
    </recommendedName>
</protein>
<evidence type="ECO:0000256" key="3">
    <source>
        <dbReference type="ARBA" id="ARBA00022759"/>
    </source>
</evidence>
<organism evidence="9 10">
    <name type="scientific">bacterium (Candidatus Gribaldobacteria) CG10_big_fil_rev_8_21_14_0_10_41_12</name>
    <dbReference type="NCBI Taxonomy" id="2014277"/>
    <lineage>
        <taxon>Bacteria</taxon>
        <taxon>Candidatus Gribaldobacteria</taxon>
    </lineage>
</organism>
<dbReference type="GO" id="GO:0051607">
    <property type="term" value="P:defense response to virus"/>
    <property type="evidence" value="ECO:0007669"/>
    <property type="project" value="UniProtKB-UniRule"/>
</dbReference>
<dbReference type="InterPro" id="IPR021127">
    <property type="entry name" value="CRISPR_associated_Cas2"/>
</dbReference>
<comment type="cofactor">
    <cofactor evidence="7">
        <name>Mg(2+)</name>
        <dbReference type="ChEBI" id="CHEBI:18420"/>
    </cofactor>
</comment>
<dbReference type="HAMAP" id="MF_01471">
    <property type="entry name" value="Cas2"/>
    <property type="match status" value="1"/>
</dbReference>
<feature type="domain" description="Transcriptional repressor PaaX-like central Cas2-like" evidence="8">
    <location>
        <begin position="103"/>
        <end position="178"/>
    </location>
</feature>
<keyword evidence="3 7" id="KW-0255">Endonuclease</keyword>
<evidence type="ECO:0000256" key="7">
    <source>
        <dbReference type="HAMAP-Rule" id="MF_01471"/>
    </source>
</evidence>
<gene>
    <name evidence="7" type="primary">cas2</name>
    <name evidence="9" type="ORF">COU03_00785</name>
</gene>
<dbReference type="GO" id="GO:0016787">
    <property type="term" value="F:hydrolase activity"/>
    <property type="evidence" value="ECO:0007669"/>
    <property type="project" value="UniProtKB-KW"/>
</dbReference>
<dbReference type="Proteomes" id="UP000228906">
    <property type="component" value="Unassembled WGS sequence"/>
</dbReference>
<evidence type="ECO:0000256" key="2">
    <source>
        <dbReference type="ARBA" id="ARBA00022723"/>
    </source>
</evidence>
<reference evidence="10" key="1">
    <citation type="submission" date="2017-09" db="EMBL/GenBank/DDBJ databases">
        <title>Depth-based differentiation of microbial function through sediment-hosted aquifers and enrichment of novel symbionts in the deep terrestrial subsurface.</title>
        <authorList>
            <person name="Probst A.J."/>
            <person name="Ladd B."/>
            <person name="Jarett J.K."/>
            <person name="Geller-Mcgrath D.E."/>
            <person name="Sieber C.M.K."/>
            <person name="Emerson J.B."/>
            <person name="Anantharaman K."/>
            <person name="Thomas B.C."/>
            <person name="Malmstrom R."/>
            <person name="Stieglmeier M."/>
            <person name="Klingl A."/>
            <person name="Woyke T."/>
            <person name="Ryan C.M."/>
            <person name="Banfield J.F."/>
        </authorList>
    </citation>
    <scope>NUCLEOTIDE SEQUENCE [LARGE SCALE GENOMIC DNA]</scope>
</reference>